<protein>
    <submittedName>
        <fullName evidence="1">Uncharacterized protein</fullName>
    </submittedName>
</protein>
<accession>A0A843VZ46</accession>
<reference evidence="1" key="1">
    <citation type="submission" date="2017-07" db="EMBL/GenBank/DDBJ databases">
        <title>Taro Niue Genome Assembly and Annotation.</title>
        <authorList>
            <person name="Atibalentja N."/>
            <person name="Keating K."/>
            <person name="Fields C.J."/>
        </authorList>
    </citation>
    <scope>NUCLEOTIDE SEQUENCE</scope>
    <source>
        <strain evidence="1">Niue_2</strain>
        <tissue evidence="1">Leaf</tissue>
    </source>
</reference>
<dbReference type="AlphaFoldDB" id="A0A843VZ46"/>
<dbReference type="EMBL" id="NMUH01002393">
    <property type="protein sequence ID" value="MQL99687.1"/>
    <property type="molecule type" value="Genomic_DNA"/>
</dbReference>
<organism evidence="1 2">
    <name type="scientific">Colocasia esculenta</name>
    <name type="common">Wild taro</name>
    <name type="synonym">Arum esculentum</name>
    <dbReference type="NCBI Taxonomy" id="4460"/>
    <lineage>
        <taxon>Eukaryota</taxon>
        <taxon>Viridiplantae</taxon>
        <taxon>Streptophyta</taxon>
        <taxon>Embryophyta</taxon>
        <taxon>Tracheophyta</taxon>
        <taxon>Spermatophyta</taxon>
        <taxon>Magnoliopsida</taxon>
        <taxon>Liliopsida</taxon>
        <taxon>Araceae</taxon>
        <taxon>Aroideae</taxon>
        <taxon>Colocasieae</taxon>
        <taxon>Colocasia</taxon>
    </lineage>
</organism>
<name>A0A843VZ46_COLES</name>
<evidence type="ECO:0000313" key="1">
    <source>
        <dbReference type="EMBL" id="MQL99687.1"/>
    </source>
</evidence>
<evidence type="ECO:0000313" key="2">
    <source>
        <dbReference type="Proteomes" id="UP000652761"/>
    </source>
</evidence>
<sequence>MDRPQEAHLLPPFRLLRPVQTDLLELTKGGRDSRPWYHAAQGRRDPMKGVRHPGCNFDVDSSTARVRLRARLGVCANLNRGRIPGRVSEVFPPKPFF</sequence>
<dbReference type="Proteomes" id="UP000652761">
    <property type="component" value="Unassembled WGS sequence"/>
</dbReference>
<comment type="caution">
    <text evidence="1">The sequence shown here is derived from an EMBL/GenBank/DDBJ whole genome shotgun (WGS) entry which is preliminary data.</text>
</comment>
<proteinExistence type="predicted"/>
<keyword evidence="2" id="KW-1185">Reference proteome</keyword>
<gene>
    <name evidence="1" type="ORF">Taro_032409</name>
</gene>